<dbReference type="GO" id="GO:0016020">
    <property type="term" value="C:membrane"/>
    <property type="evidence" value="ECO:0007669"/>
    <property type="project" value="UniProtKB-SubCell"/>
</dbReference>
<evidence type="ECO:0000256" key="2">
    <source>
        <dbReference type="ARBA" id="ARBA00007262"/>
    </source>
</evidence>
<keyword evidence="4 6" id="KW-1133">Transmembrane helix</keyword>
<evidence type="ECO:0000256" key="5">
    <source>
        <dbReference type="ARBA" id="ARBA00023136"/>
    </source>
</evidence>
<protein>
    <recommendedName>
        <fullName evidence="9">Interferon alpha-inducible protein 27-like protein 2A</fullName>
    </recommendedName>
</protein>
<dbReference type="PANTHER" id="PTHR16932">
    <property type="entry name" value="INTERFERON ALPHA-INDUCIBLE PROTEIN 27"/>
    <property type="match status" value="1"/>
</dbReference>
<gene>
    <name evidence="7" type="ORF">HZS61_010099</name>
</gene>
<evidence type="ECO:0000313" key="8">
    <source>
        <dbReference type="Proteomes" id="UP000593570"/>
    </source>
</evidence>
<comment type="subcellular location">
    <subcellularLocation>
        <location evidence="1">Membrane</location>
        <topology evidence="1">Multi-pass membrane protein</topology>
    </subcellularLocation>
</comment>
<keyword evidence="3 6" id="KW-0812">Transmembrane</keyword>
<evidence type="ECO:0000256" key="4">
    <source>
        <dbReference type="ARBA" id="ARBA00022989"/>
    </source>
</evidence>
<dbReference type="InterPro" id="IPR009311">
    <property type="entry name" value="IFI6/IFI27-like"/>
</dbReference>
<keyword evidence="5 6" id="KW-0472">Membrane</keyword>
<evidence type="ECO:0000313" key="7">
    <source>
        <dbReference type="EMBL" id="KAF6527055.1"/>
    </source>
</evidence>
<sequence>MFILRSPSRIMQFTQDLLAPAAMAAGAAMVVAPVIVAGPALAVAGFGAGGIAAGSAAAGVHSGIGSVVAGSAFATLQSAGAGGVGLAVVNGVVQAAGVVVSAGGIAAKL</sequence>
<evidence type="ECO:0000256" key="1">
    <source>
        <dbReference type="ARBA" id="ARBA00004141"/>
    </source>
</evidence>
<dbReference type="Pfam" id="PF06140">
    <property type="entry name" value="Ifi-6-16"/>
    <property type="match status" value="1"/>
</dbReference>
<comment type="caution">
    <text evidence="7">The sequence shown here is derived from an EMBL/GenBank/DDBJ whole genome shotgun (WGS) entry which is preliminary data.</text>
</comment>
<comment type="similarity">
    <text evidence="2">Belongs to the IFI6/IFI27 family.</text>
</comment>
<dbReference type="InterPro" id="IPR038213">
    <property type="entry name" value="IFI6/IFI27-like_sf"/>
</dbReference>
<feature type="transmembrane region" description="Helical" evidence="6">
    <location>
        <begin position="86"/>
        <end position="107"/>
    </location>
</feature>
<proteinExistence type="inferred from homology"/>
<evidence type="ECO:0008006" key="9">
    <source>
        <dbReference type="Google" id="ProtNLM"/>
    </source>
</evidence>
<evidence type="ECO:0000256" key="3">
    <source>
        <dbReference type="ARBA" id="ARBA00022692"/>
    </source>
</evidence>
<reference evidence="7 8" key="1">
    <citation type="journal article" date="2020" name="bioRxiv">
        <title>A chromosome-scale genome assembly for the Fusarium oxysporum strain Fo5176 to establish a model Arabidopsis-fungal pathosystem.</title>
        <authorList>
            <person name="Fokkens L."/>
            <person name="Guo L."/>
            <person name="Dora S."/>
            <person name="Wang B."/>
            <person name="Ye K."/>
            <person name="Sanchez-Rodriguez C."/>
            <person name="Croll D."/>
        </authorList>
    </citation>
    <scope>NUCLEOTIDE SEQUENCE [LARGE SCALE GENOMIC DNA]</scope>
    <source>
        <strain evidence="7 8">Fo5176</strain>
    </source>
</reference>
<accession>A0A8H6H0V7</accession>
<dbReference type="Proteomes" id="UP000593570">
    <property type="component" value="Unassembled WGS sequence"/>
</dbReference>
<feature type="transmembrane region" description="Helical" evidence="6">
    <location>
        <begin position="21"/>
        <end position="45"/>
    </location>
</feature>
<evidence type="ECO:0000256" key="6">
    <source>
        <dbReference type="SAM" id="Phobius"/>
    </source>
</evidence>
<dbReference type="PANTHER" id="PTHR16932:SF18">
    <property type="entry name" value="INTERFERON, ALPHA-INDUCIBLE PROTEIN 27-LIKE 2"/>
    <property type="match status" value="1"/>
</dbReference>
<dbReference type="Gene3D" id="6.10.110.10">
    <property type="match status" value="1"/>
</dbReference>
<feature type="transmembrane region" description="Helical" evidence="6">
    <location>
        <begin position="51"/>
        <end position="74"/>
    </location>
</feature>
<name>A0A8H6H0V7_FUSOX</name>
<organism evidence="7 8">
    <name type="scientific">Fusarium oxysporum f. sp. conglutinans</name>
    <dbReference type="NCBI Taxonomy" id="100902"/>
    <lineage>
        <taxon>Eukaryota</taxon>
        <taxon>Fungi</taxon>
        <taxon>Dikarya</taxon>
        <taxon>Ascomycota</taxon>
        <taxon>Pezizomycotina</taxon>
        <taxon>Sordariomycetes</taxon>
        <taxon>Hypocreomycetidae</taxon>
        <taxon>Hypocreales</taxon>
        <taxon>Nectriaceae</taxon>
        <taxon>Fusarium</taxon>
        <taxon>Fusarium oxysporum species complex</taxon>
    </lineage>
</organism>
<dbReference type="EMBL" id="JACDXP010000003">
    <property type="protein sequence ID" value="KAF6527055.1"/>
    <property type="molecule type" value="Genomic_DNA"/>
</dbReference>
<dbReference type="AlphaFoldDB" id="A0A8H6H0V7"/>